<feature type="binding site" evidence="9">
    <location>
        <begin position="122"/>
        <end position="124"/>
    </location>
    <ligand>
        <name>substrate</name>
    </ligand>
</feature>
<feature type="binding site" evidence="9">
    <location>
        <position position="65"/>
    </location>
    <ligand>
        <name>substrate</name>
    </ligand>
</feature>
<evidence type="ECO:0000313" key="11">
    <source>
        <dbReference type="EMBL" id="HHJ52477.1"/>
    </source>
</evidence>
<dbReference type="GO" id="GO:0008968">
    <property type="term" value="F:D-sedoheptulose 7-phosphate isomerase activity"/>
    <property type="evidence" value="ECO:0007669"/>
    <property type="project" value="UniProtKB-UniRule"/>
</dbReference>
<gene>
    <name evidence="9" type="primary">gmhA</name>
    <name evidence="11" type="ORF">ENJ89_04730</name>
</gene>
<dbReference type="PROSITE" id="PS51464">
    <property type="entry name" value="SIS"/>
    <property type="match status" value="1"/>
</dbReference>
<dbReference type="SUPFAM" id="SSF53697">
    <property type="entry name" value="SIS domain"/>
    <property type="match status" value="1"/>
</dbReference>
<dbReference type="HAMAP" id="MF_00067">
    <property type="entry name" value="GmhA"/>
    <property type="match status" value="1"/>
</dbReference>
<organism evidence="11">
    <name type="scientific">Caldithrix abyssi</name>
    <dbReference type="NCBI Taxonomy" id="187145"/>
    <lineage>
        <taxon>Bacteria</taxon>
        <taxon>Pseudomonadati</taxon>
        <taxon>Calditrichota</taxon>
        <taxon>Calditrichia</taxon>
        <taxon>Calditrichales</taxon>
        <taxon>Calditrichaceae</taxon>
        <taxon>Caldithrix</taxon>
    </lineage>
</organism>
<evidence type="ECO:0000256" key="5">
    <source>
        <dbReference type="ARBA" id="ARBA00022723"/>
    </source>
</evidence>
<dbReference type="CDD" id="cd05006">
    <property type="entry name" value="SIS_GmhA"/>
    <property type="match status" value="1"/>
</dbReference>
<comment type="pathway">
    <text evidence="9">Carbohydrate biosynthesis; D-glycero-D-manno-heptose 7-phosphate biosynthesis; D-glycero-alpha-D-manno-heptose 7-phosphate and D-glycero-beta-D-manno-heptose 7-phosphate from sedoheptulose 7-phosphate: step 1/1.</text>
</comment>
<evidence type="ECO:0000256" key="2">
    <source>
        <dbReference type="ARBA" id="ARBA00004496"/>
    </source>
</evidence>
<dbReference type="GO" id="GO:0008270">
    <property type="term" value="F:zinc ion binding"/>
    <property type="evidence" value="ECO:0007669"/>
    <property type="project" value="UniProtKB-UniRule"/>
</dbReference>
<dbReference type="GO" id="GO:2001061">
    <property type="term" value="P:D-glycero-D-manno-heptose 7-phosphate biosynthetic process"/>
    <property type="evidence" value="ECO:0007669"/>
    <property type="project" value="UniProtKB-UniPathway"/>
</dbReference>
<protein>
    <recommendedName>
        <fullName evidence="9">Phosphoheptose isomerase</fullName>
        <ecNumber evidence="9">5.3.1.28</ecNumber>
    </recommendedName>
    <alternativeName>
        <fullName evidence="9">Sedoheptulose 7-phosphate isomerase</fullName>
    </alternativeName>
</protein>
<feature type="binding site" evidence="9">
    <location>
        <position position="174"/>
    </location>
    <ligand>
        <name>substrate</name>
    </ligand>
</feature>
<dbReference type="InterPro" id="IPR001347">
    <property type="entry name" value="SIS_dom"/>
</dbReference>
<comment type="catalytic activity">
    <reaction evidence="1 9">
        <text>2 D-sedoheptulose 7-phosphate = D-glycero-alpha-D-manno-heptose 7-phosphate + D-glycero-beta-D-manno-heptose 7-phosphate</text>
        <dbReference type="Rhea" id="RHEA:27489"/>
        <dbReference type="ChEBI" id="CHEBI:57483"/>
        <dbReference type="ChEBI" id="CHEBI:60203"/>
        <dbReference type="ChEBI" id="CHEBI:60204"/>
        <dbReference type="EC" id="5.3.1.28"/>
    </reaction>
</comment>
<sequence length="196" mass="21053">MHTLSEAITSHLRQSISVKEKTLQTCTQDIRIAIEWIVSAFRNQRKLLICGNGGSAADAQHIAAEFVVRLTHNLSRPALPAIALTTDSSILSAGGNDIGFVHVFSRQIEALGQTDDLLLAISTSGNSPNILEALATARNQHMKSIALLGNDGGKAKSMADLSIVVPSDSTQHIQETHITIGHILCEQVERILFVGD</sequence>
<dbReference type="GO" id="GO:0005975">
    <property type="term" value="P:carbohydrate metabolic process"/>
    <property type="evidence" value="ECO:0007669"/>
    <property type="project" value="UniProtKB-UniRule"/>
</dbReference>
<dbReference type="EC" id="5.3.1.28" evidence="9"/>
<comment type="cofactor">
    <cofactor evidence="9">
        <name>Zn(2+)</name>
        <dbReference type="ChEBI" id="CHEBI:29105"/>
    </cofactor>
    <text evidence="9">Binds 1 zinc ion per subunit.</text>
</comment>
<dbReference type="AlphaFoldDB" id="A0A7V5PNR1"/>
<dbReference type="PANTHER" id="PTHR30390">
    <property type="entry name" value="SEDOHEPTULOSE 7-PHOSPHATE ISOMERASE / DNAA INITIATOR-ASSOCIATING FACTOR FOR REPLICATION INITIATION"/>
    <property type="match status" value="1"/>
</dbReference>
<dbReference type="Proteomes" id="UP000886124">
    <property type="component" value="Unassembled WGS sequence"/>
</dbReference>
<dbReference type="InterPro" id="IPR035461">
    <property type="entry name" value="GmhA/DiaA"/>
</dbReference>
<feature type="binding site" evidence="9">
    <location>
        <begin position="96"/>
        <end position="97"/>
    </location>
    <ligand>
        <name>substrate</name>
    </ligand>
</feature>
<feature type="binding site" evidence="9">
    <location>
        <position position="65"/>
    </location>
    <ligand>
        <name>Zn(2+)</name>
        <dbReference type="ChEBI" id="CHEBI:29105"/>
    </ligand>
</feature>
<reference evidence="11" key="1">
    <citation type="journal article" date="2020" name="mSystems">
        <title>Genome- and Community-Level Interaction Insights into Carbon Utilization and Element Cycling Functions of Hydrothermarchaeota in Hydrothermal Sediment.</title>
        <authorList>
            <person name="Zhou Z."/>
            <person name="Liu Y."/>
            <person name="Xu W."/>
            <person name="Pan J."/>
            <person name="Luo Z.H."/>
            <person name="Li M."/>
        </authorList>
    </citation>
    <scope>NUCLEOTIDE SEQUENCE [LARGE SCALE GENOMIC DNA]</scope>
    <source>
        <strain evidence="11">HyVt-527</strain>
    </source>
</reference>
<evidence type="ECO:0000256" key="6">
    <source>
        <dbReference type="ARBA" id="ARBA00022833"/>
    </source>
</evidence>
<dbReference type="InterPro" id="IPR046348">
    <property type="entry name" value="SIS_dom_sf"/>
</dbReference>
<comment type="subcellular location">
    <subcellularLocation>
        <location evidence="2 9">Cytoplasm</location>
    </subcellularLocation>
</comment>
<keyword evidence="8 9" id="KW-0119">Carbohydrate metabolism</keyword>
<evidence type="ECO:0000256" key="3">
    <source>
        <dbReference type="ARBA" id="ARBA00009894"/>
    </source>
</evidence>
<proteinExistence type="inferred from homology"/>
<dbReference type="PANTHER" id="PTHR30390:SF6">
    <property type="entry name" value="DNAA INITIATOR-ASSOCIATING PROTEIN DIAA"/>
    <property type="match status" value="1"/>
</dbReference>
<dbReference type="InterPro" id="IPR004515">
    <property type="entry name" value="Phosphoheptose_Isoase"/>
</dbReference>
<dbReference type="Gene3D" id="3.40.50.10490">
    <property type="entry name" value="Glucose-6-phosphate isomerase like protein, domain 1"/>
    <property type="match status" value="1"/>
</dbReference>
<dbReference type="InterPro" id="IPR050099">
    <property type="entry name" value="SIS_GmhA/DiaA_subfam"/>
</dbReference>
<feature type="binding site" evidence="9">
    <location>
        <position position="127"/>
    </location>
    <ligand>
        <name>substrate</name>
    </ligand>
</feature>
<keyword evidence="5 9" id="KW-0479">Metal-binding</keyword>
<feature type="domain" description="SIS" evidence="10">
    <location>
        <begin position="37"/>
        <end position="196"/>
    </location>
</feature>
<evidence type="ECO:0000259" key="10">
    <source>
        <dbReference type="PROSITE" id="PS51464"/>
    </source>
</evidence>
<comment type="similarity">
    <text evidence="3 9">Belongs to the SIS family. GmhA subfamily.</text>
</comment>
<evidence type="ECO:0000256" key="7">
    <source>
        <dbReference type="ARBA" id="ARBA00023235"/>
    </source>
</evidence>
<feature type="binding site" evidence="9">
    <location>
        <position position="182"/>
    </location>
    <ligand>
        <name>Zn(2+)</name>
        <dbReference type="ChEBI" id="CHEBI:29105"/>
    </ligand>
</feature>
<accession>A0A7V5PNR1</accession>
<keyword evidence="7 9" id="KW-0413">Isomerase</keyword>
<feature type="binding site" evidence="9">
    <location>
        <position position="61"/>
    </location>
    <ligand>
        <name>Zn(2+)</name>
        <dbReference type="ChEBI" id="CHEBI:29105"/>
    </ligand>
</feature>
<dbReference type="Pfam" id="PF13580">
    <property type="entry name" value="SIS_2"/>
    <property type="match status" value="1"/>
</dbReference>
<feature type="binding site" evidence="9">
    <location>
        <begin position="52"/>
        <end position="54"/>
    </location>
    <ligand>
        <name>substrate</name>
    </ligand>
</feature>
<comment type="function">
    <text evidence="9">Catalyzes the isomerization of sedoheptulose 7-phosphate in D-glycero-D-manno-heptose 7-phosphate.</text>
</comment>
<keyword evidence="4 9" id="KW-0963">Cytoplasm</keyword>
<evidence type="ECO:0000256" key="1">
    <source>
        <dbReference type="ARBA" id="ARBA00000348"/>
    </source>
</evidence>
<evidence type="ECO:0000256" key="8">
    <source>
        <dbReference type="ARBA" id="ARBA00023277"/>
    </source>
</evidence>
<dbReference type="GO" id="GO:0097367">
    <property type="term" value="F:carbohydrate derivative binding"/>
    <property type="evidence" value="ECO:0007669"/>
    <property type="project" value="InterPro"/>
</dbReference>
<evidence type="ECO:0000256" key="4">
    <source>
        <dbReference type="ARBA" id="ARBA00022490"/>
    </source>
</evidence>
<dbReference type="UniPathway" id="UPA00041">
    <property type="reaction ID" value="UER00436"/>
</dbReference>
<feature type="binding site" evidence="9">
    <location>
        <position position="174"/>
    </location>
    <ligand>
        <name>Zn(2+)</name>
        <dbReference type="ChEBI" id="CHEBI:29105"/>
    </ligand>
</feature>
<keyword evidence="6 9" id="KW-0862">Zinc</keyword>
<evidence type="ECO:0000256" key="9">
    <source>
        <dbReference type="HAMAP-Rule" id="MF_00067"/>
    </source>
</evidence>
<name>A0A7V5PNR1_CALAY</name>
<comment type="miscellaneous">
    <text evidence="9">The reaction produces a racemic mixture of D-glycero-alpha-D-manno-heptose 7-phosphate and D-glycero-beta-D-manno-heptose 7-phosphate.</text>
</comment>
<comment type="caution">
    <text evidence="11">The sequence shown here is derived from an EMBL/GenBank/DDBJ whole genome shotgun (WGS) entry which is preliminary data.</text>
</comment>
<dbReference type="GO" id="GO:0005737">
    <property type="term" value="C:cytoplasm"/>
    <property type="evidence" value="ECO:0007669"/>
    <property type="project" value="UniProtKB-SubCell"/>
</dbReference>
<dbReference type="EMBL" id="DROD01000320">
    <property type="protein sequence ID" value="HHJ52477.1"/>
    <property type="molecule type" value="Genomic_DNA"/>
</dbReference>